<dbReference type="SUPFAM" id="SSF49879">
    <property type="entry name" value="SMAD/FHA domain"/>
    <property type="match status" value="1"/>
</dbReference>
<organism evidence="4 5">
    <name type="scientific">Ketobacter alkanivorans</name>
    <dbReference type="NCBI Taxonomy" id="1917421"/>
    <lineage>
        <taxon>Bacteria</taxon>
        <taxon>Pseudomonadati</taxon>
        <taxon>Pseudomonadota</taxon>
        <taxon>Gammaproteobacteria</taxon>
        <taxon>Pseudomonadales</taxon>
        <taxon>Ketobacteraceae</taxon>
        <taxon>Ketobacter</taxon>
    </lineage>
</organism>
<dbReference type="Pfam" id="PF00498">
    <property type="entry name" value="FHA"/>
    <property type="match status" value="1"/>
</dbReference>
<reference evidence="5" key="1">
    <citation type="submission" date="2017-08" db="EMBL/GenBank/DDBJ databases">
        <title>Direct submision.</title>
        <authorList>
            <person name="Kim S.-J."/>
            <person name="Rhee S.-K."/>
        </authorList>
    </citation>
    <scope>NUCLEOTIDE SEQUENCE [LARGE SCALE GENOMIC DNA]</scope>
    <source>
        <strain evidence="5">GI5</strain>
    </source>
</reference>
<dbReference type="SMART" id="SM00240">
    <property type="entry name" value="FHA"/>
    <property type="match status" value="1"/>
</dbReference>
<proteinExistence type="predicted"/>
<keyword evidence="2" id="KW-0472">Membrane</keyword>
<sequence length="513" mass="54872">MNRKSDSFVVESTPVLDLKKNGLENHSEQGMGPAQSWDADRTEVYADIEDSDAIASLVADTGESYPITTFPFVIGRGTECDLVMQGKGISRKHAEIVFQSGRFVVNDIESLNGIKVNGYKVARVILEEKDVIKLGEVTLTFHSGDSSGGSATEASEEPKKGLFAKRDSAGAEKDDTFGPSPVKKIAGMMVVVVAIGVFAYVGLGFIQGGASSSGLQAPPQQAAASAPSQQQAASPNVTPSVVTPSPAVAATPQAAPSFASPNPQVATPPPASSIAPPPSLAMVPKSVETPRAAEVEASVPDKPAPKKQSPNLNSQADAARSTAISLYSQGKAPQALAELKQYIGNAAVSKSYQDRVRSTYGDIDGLYSQYTDAQKAYASGDKDRAFSSWTNFMSQESALLKGQKSAYSRSIVTKVMDEYVERGNQAFNQEDFHGAYNYWNKAIELGDSVSAKIAIDNLNNKAQQLYRQALRLEYVNTNKSKAMWAEVTRLLPPGTEYNTKASAKLAWYEKWGS</sequence>
<dbReference type="RefSeq" id="WP_101892614.1">
    <property type="nucleotide sequence ID" value="NZ_CP022684.1"/>
</dbReference>
<feature type="domain" description="FHA" evidence="3">
    <location>
        <begin position="72"/>
        <end position="121"/>
    </location>
</feature>
<dbReference type="PROSITE" id="PS50006">
    <property type="entry name" value="FHA_DOMAIN"/>
    <property type="match status" value="1"/>
</dbReference>
<dbReference type="AlphaFoldDB" id="A0A2K9LKI8"/>
<feature type="transmembrane region" description="Helical" evidence="2">
    <location>
        <begin position="185"/>
        <end position="206"/>
    </location>
</feature>
<evidence type="ECO:0000313" key="4">
    <source>
        <dbReference type="EMBL" id="AUM11274.1"/>
    </source>
</evidence>
<feature type="compositionally biased region" description="Polar residues" evidence="1">
    <location>
        <begin position="308"/>
        <end position="317"/>
    </location>
</feature>
<dbReference type="OrthoDB" id="151099at2"/>
<dbReference type="InterPro" id="IPR050923">
    <property type="entry name" value="Cell_Proc_Reg/RNA_Proc"/>
</dbReference>
<keyword evidence="2" id="KW-0812">Transmembrane</keyword>
<feature type="compositionally biased region" description="Pro residues" evidence="1">
    <location>
        <begin position="266"/>
        <end position="279"/>
    </location>
</feature>
<evidence type="ECO:0000313" key="5">
    <source>
        <dbReference type="Proteomes" id="UP000235116"/>
    </source>
</evidence>
<dbReference type="PANTHER" id="PTHR23308">
    <property type="entry name" value="NUCLEAR INHIBITOR OF PROTEIN PHOSPHATASE-1"/>
    <property type="match status" value="1"/>
</dbReference>
<dbReference type="EMBL" id="CP022684">
    <property type="protein sequence ID" value="AUM11274.1"/>
    <property type="molecule type" value="Genomic_DNA"/>
</dbReference>
<keyword evidence="2" id="KW-1133">Transmembrane helix</keyword>
<protein>
    <recommendedName>
        <fullName evidence="3">FHA domain-containing protein</fullName>
    </recommendedName>
</protein>
<dbReference type="Gene3D" id="2.60.200.20">
    <property type="match status" value="1"/>
</dbReference>
<dbReference type="InterPro" id="IPR000253">
    <property type="entry name" value="FHA_dom"/>
</dbReference>
<gene>
    <name evidence="4" type="ORF">Kalk_02000</name>
</gene>
<keyword evidence="5" id="KW-1185">Reference proteome</keyword>
<dbReference type="CDD" id="cd00060">
    <property type="entry name" value="FHA"/>
    <property type="match status" value="1"/>
</dbReference>
<dbReference type="KEGG" id="kak:Kalk_02000"/>
<evidence type="ECO:0000259" key="3">
    <source>
        <dbReference type="PROSITE" id="PS50006"/>
    </source>
</evidence>
<feature type="compositionally biased region" description="Low complexity" evidence="1">
    <location>
        <begin position="212"/>
        <end position="261"/>
    </location>
</feature>
<evidence type="ECO:0000256" key="1">
    <source>
        <dbReference type="SAM" id="MobiDB-lite"/>
    </source>
</evidence>
<evidence type="ECO:0000256" key="2">
    <source>
        <dbReference type="SAM" id="Phobius"/>
    </source>
</evidence>
<dbReference type="Proteomes" id="UP000235116">
    <property type="component" value="Chromosome"/>
</dbReference>
<name>A0A2K9LKI8_9GAMM</name>
<dbReference type="InterPro" id="IPR008984">
    <property type="entry name" value="SMAD_FHA_dom_sf"/>
</dbReference>
<accession>A0A2K9LKI8</accession>
<feature type="region of interest" description="Disordered" evidence="1">
    <location>
        <begin position="212"/>
        <end position="317"/>
    </location>
</feature>